<name>A0A9W8AYH6_9FUNG</name>
<dbReference type="PANTHER" id="PTHR31616">
    <property type="entry name" value="TREHALASE"/>
    <property type="match status" value="1"/>
</dbReference>
<dbReference type="GO" id="GO:0004553">
    <property type="term" value="F:hydrolase activity, hydrolyzing O-glycosyl compounds"/>
    <property type="evidence" value="ECO:0007669"/>
    <property type="project" value="TreeGrafter"/>
</dbReference>
<dbReference type="Pfam" id="PF00723">
    <property type="entry name" value="Glyco_hydro_15"/>
    <property type="match status" value="1"/>
</dbReference>
<evidence type="ECO:0000313" key="3">
    <source>
        <dbReference type="EMBL" id="KAJ1968202.1"/>
    </source>
</evidence>
<dbReference type="AlphaFoldDB" id="A0A9W8AYH6"/>
<proteinExistence type="predicted"/>
<evidence type="ECO:0000313" key="4">
    <source>
        <dbReference type="Proteomes" id="UP001150925"/>
    </source>
</evidence>
<comment type="caution">
    <text evidence="3">The sequence shown here is derived from an EMBL/GenBank/DDBJ whole genome shotgun (WGS) entry which is preliminary data.</text>
</comment>
<gene>
    <name evidence="3" type="ORF">IWQ62_001386</name>
</gene>
<sequence length="711" mass="80726">MSRSDSSRSERRGLSTSHCKVRKEVGYLPIGDYGIIGNLRTIALCGLDGSVDFLCYPVFDSPSVFARLLDKDKGGHFSIIPTTSVTTKQQYLPNTNILCTKFLCEEGVVEIGDFMPRPIKNPSGPSLPLLPWLIRRVRCLRGQLSFRVECFPAFNYARTSHTTTITKIDDDDSESYQQRCSASGYSSSTLRDALCKDRFSSSGYEDIGFTSLVSKDTVVFDTEEVGLDLRYVSVTREGQCPEIKWEMEDRSDRGMLGPGVTGMLTLEESQEVFFILRDTCKGDRDVCLRIEDPQTLFTRNTPKFCANDPPLSANLMLFLFDQTQEQVHRSALTLKLLTYEPTGAIVAAPTFSLPEDLGGSRNWDYRYTWVRDSAFTIYALLRLGLTEEAGAYMSFIEKIFQERNEDGSLQVMYTIHGKKELPEFELDHLDGYCGSRPVRVGNGAADHLQLDIYGELMDAIYLYNKYTTPLSYDIWVQVRHMVDYVCHNWDRCDMSIWEVRNKKQHFVYSKVMCWVAIDRGLRLSEKRCLPLPQRDQWLRTRDVIYEEIMVKGWNSKLGIFSQSYESTTVVDSSVLIMPLVFFISPSDPRFLSTINQILKPPEKGGLTTTNLVFRYNHITSPDGVGGREGSFSMCTFWLVEALTRAGQYNPSLLQHALYLFDNVLGYSNHLMLFSEEIAQSGEALGNFPQAFTHIALISAAFNLDRCTRKGD</sequence>
<feature type="domain" description="Trehalase-like N-terminal" evidence="2">
    <location>
        <begin position="29"/>
        <end position="117"/>
    </location>
</feature>
<dbReference type="Gene3D" id="1.50.10.10">
    <property type="match status" value="1"/>
</dbReference>
<evidence type="ECO:0000259" key="1">
    <source>
        <dbReference type="Pfam" id="PF00723"/>
    </source>
</evidence>
<dbReference type="Proteomes" id="UP001150925">
    <property type="component" value="Unassembled WGS sequence"/>
</dbReference>
<dbReference type="InterPro" id="IPR008928">
    <property type="entry name" value="6-hairpin_glycosidase_sf"/>
</dbReference>
<protein>
    <recommendedName>
        <fullName evidence="5">Glycoside hydrolase family 15 protein</fullName>
    </recommendedName>
</protein>
<reference evidence="3" key="1">
    <citation type="submission" date="2022-07" db="EMBL/GenBank/DDBJ databases">
        <title>Phylogenomic reconstructions and comparative analyses of Kickxellomycotina fungi.</title>
        <authorList>
            <person name="Reynolds N.K."/>
            <person name="Stajich J.E."/>
            <person name="Barry K."/>
            <person name="Grigoriev I.V."/>
            <person name="Crous P."/>
            <person name="Smith M.E."/>
        </authorList>
    </citation>
    <scope>NUCLEOTIDE SEQUENCE</scope>
    <source>
        <strain evidence="3">RSA 1196</strain>
    </source>
</reference>
<dbReference type="GO" id="GO:0005975">
    <property type="term" value="P:carbohydrate metabolic process"/>
    <property type="evidence" value="ECO:0007669"/>
    <property type="project" value="InterPro"/>
</dbReference>
<evidence type="ECO:0008006" key="5">
    <source>
        <dbReference type="Google" id="ProtNLM"/>
    </source>
</evidence>
<dbReference type="EMBL" id="JANBPY010000217">
    <property type="protein sequence ID" value="KAJ1968202.1"/>
    <property type="molecule type" value="Genomic_DNA"/>
</dbReference>
<dbReference type="InterPro" id="IPR012341">
    <property type="entry name" value="6hp_glycosidase-like_sf"/>
</dbReference>
<dbReference type="PANTHER" id="PTHR31616:SF0">
    <property type="entry name" value="GLUCAN 1,4-ALPHA-GLUCOSIDASE"/>
    <property type="match status" value="1"/>
</dbReference>
<organism evidence="3 4">
    <name type="scientific">Dispira parvispora</name>
    <dbReference type="NCBI Taxonomy" id="1520584"/>
    <lineage>
        <taxon>Eukaryota</taxon>
        <taxon>Fungi</taxon>
        <taxon>Fungi incertae sedis</taxon>
        <taxon>Zoopagomycota</taxon>
        <taxon>Kickxellomycotina</taxon>
        <taxon>Dimargaritomycetes</taxon>
        <taxon>Dimargaritales</taxon>
        <taxon>Dimargaritaceae</taxon>
        <taxon>Dispira</taxon>
    </lineage>
</organism>
<dbReference type="OrthoDB" id="406733at2759"/>
<dbReference type="InterPro" id="IPR011613">
    <property type="entry name" value="GH15-like"/>
</dbReference>
<keyword evidence="4" id="KW-1185">Reference proteome</keyword>
<dbReference type="InterPro" id="IPR045582">
    <property type="entry name" value="Trehalase-like_N"/>
</dbReference>
<dbReference type="SUPFAM" id="SSF48208">
    <property type="entry name" value="Six-hairpin glycosidases"/>
    <property type="match status" value="1"/>
</dbReference>
<evidence type="ECO:0000259" key="2">
    <source>
        <dbReference type="Pfam" id="PF19291"/>
    </source>
</evidence>
<feature type="domain" description="GH15-like" evidence="1">
    <location>
        <begin position="325"/>
        <end position="700"/>
    </location>
</feature>
<accession>A0A9W8AYH6</accession>
<dbReference type="Pfam" id="PF19291">
    <property type="entry name" value="TREH_N"/>
    <property type="match status" value="1"/>
</dbReference>